<dbReference type="InterPro" id="IPR005624">
    <property type="entry name" value="PduO/GlcC-like"/>
</dbReference>
<dbReference type="InterPro" id="IPR038084">
    <property type="entry name" value="PduO/GlcC-like_sf"/>
</dbReference>
<dbReference type="AlphaFoldDB" id="A0A5C5GDM8"/>
<evidence type="ECO:0000313" key="2">
    <source>
        <dbReference type="Proteomes" id="UP000314011"/>
    </source>
</evidence>
<dbReference type="Pfam" id="PF03928">
    <property type="entry name" value="HbpS-like"/>
    <property type="match status" value="1"/>
</dbReference>
<organism evidence="1 2">
    <name type="scientific">Pelagovum pacificum</name>
    <dbReference type="NCBI Taxonomy" id="2588711"/>
    <lineage>
        <taxon>Bacteria</taxon>
        <taxon>Pseudomonadati</taxon>
        <taxon>Pseudomonadota</taxon>
        <taxon>Alphaproteobacteria</taxon>
        <taxon>Rhodobacterales</taxon>
        <taxon>Paracoccaceae</taxon>
        <taxon>Pelagovum</taxon>
    </lineage>
</organism>
<proteinExistence type="predicted"/>
<dbReference type="EMBL" id="VFFF01000001">
    <property type="protein sequence ID" value="TNY32882.1"/>
    <property type="molecule type" value="Genomic_DNA"/>
</dbReference>
<dbReference type="OrthoDB" id="9815788at2"/>
<dbReference type="Proteomes" id="UP000314011">
    <property type="component" value="Unassembled WGS sequence"/>
</dbReference>
<name>A0A5C5GDM8_9RHOB</name>
<dbReference type="InterPro" id="IPR052517">
    <property type="entry name" value="GlcG_carb_metab_protein"/>
</dbReference>
<sequence length="141" mass="13924">MAEITLDHARTIISAALAKGRELNLKPLTVVVLDAGGAMKAVEREDGAAPGRIEIAGGKAYGAVMLGMGGRAQMDRAEAQAYFIAAANGALGGRMVPVPGGVIVKDGDVTIGAVGISGDASDQDEAAALAGIEAAGLTAVP</sequence>
<dbReference type="Gene3D" id="3.30.450.150">
    <property type="entry name" value="Haem-degrading domain"/>
    <property type="match status" value="1"/>
</dbReference>
<dbReference type="RefSeq" id="WP_140193566.1">
    <property type="nucleotide sequence ID" value="NZ_CP065915.1"/>
</dbReference>
<gene>
    <name evidence="1" type="ORF">FHY64_06290</name>
</gene>
<protein>
    <submittedName>
        <fullName evidence="1">Heme-binding protein</fullName>
    </submittedName>
</protein>
<comment type="caution">
    <text evidence="1">The sequence shown here is derived from an EMBL/GenBank/DDBJ whole genome shotgun (WGS) entry which is preliminary data.</text>
</comment>
<accession>A0A5C5GDM8</accession>
<dbReference type="PANTHER" id="PTHR34309">
    <property type="entry name" value="SLR1406 PROTEIN"/>
    <property type="match status" value="1"/>
</dbReference>
<dbReference type="PANTHER" id="PTHR34309:SF10">
    <property type="entry name" value="SLR1406 PROTEIN"/>
    <property type="match status" value="1"/>
</dbReference>
<keyword evidence="2" id="KW-1185">Reference proteome</keyword>
<dbReference type="SUPFAM" id="SSF143744">
    <property type="entry name" value="GlcG-like"/>
    <property type="match status" value="1"/>
</dbReference>
<evidence type="ECO:0000313" key="1">
    <source>
        <dbReference type="EMBL" id="TNY32882.1"/>
    </source>
</evidence>
<reference evidence="1 2" key="1">
    <citation type="submission" date="2019-06" db="EMBL/GenBank/DDBJ databases">
        <title>Genome of new Rhodobacteraceae sp. SM1903.</title>
        <authorList>
            <person name="Ren X."/>
        </authorList>
    </citation>
    <scope>NUCLEOTIDE SEQUENCE [LARGE SCALE GENOMIC DNA]</scope>
    <source>
        <strain evidence="1 2">SM1903</strain>
    </source>
</reference>